<evidence type="ECO:0000256" key="4">
    <source>
        <dbReference type="ARBA" id="ARBA00022692"/>
    </source>
</evidence>
<dbReference type="CDD" id="cd04187">
    <property type="entry name" value="DPM1_like_bac"/>
    <property type="match status" value="1"/>
</dbReference>
<proteinExistence type="predicted"/>
<dbReference type="AlphaFoldDB" id="A0A2W5QX37"/>
<keyword evidence="1" id="KW-1003">Cell membrane</keyword>
<keyword evidence="4" id="KW-0812">Transmembrane</keyword>
<dbReference type="PANTHER" id="PTHR48090">
    <property type="entry name" value="UNDECAPRENYL-PHOSPHATE 4-DEOXY-4-FORMAMIDO-L-ARABINOSE TRANSFERASE-RELATED"/>
    <property type="match status" value="1"/>
</dbReference>
<gene>
    <name evidence="9" type="ORF">DI549_19825</name>
</gene>
<dbReference type="PANTHER" id="PTHR48090:SF3">
    <property type="entry name" value="UNDECAPRENYL-PHOSPHATE 4-DEOXY-4-FORMAMIDO-L-ARABINOSE TRANSFERASE"/>
    <property type="match status" value="1"/>
</dbReference>
<protein>
    <submittedName>
        <fullName evidence="9">Dolichol-phosphate mannosyltransferase</fullName>
    </submittedName>
</protein>
<dbReference type="InterPro" id="IPR001173">
    <property type="entry name" value="Glyco_trans_2-like"/>
</dbReference>
<evidence type="ECO:0000256" key="7">
    <source>
        <dbReference type="ARBA" id="ARBA00023136"/>
    </source>
</evidence>
<keyword evidence="3 9" id="KW-0808">Transferase</keyword>
<keyword evidence="2 9" id="KW-0328">Glycosyltransferase</keyword>
<dbReference type="FunFam" id="3.90.550.10:FF:000170">
    <property type="entry name" value="Dolichol-phosphate mannosyltransferase"/>
    <property type="match status" value="1"/>
</dbReference>
<dbReference type="EMBL" id="QFQD01000084">
    <property type="protein sequence ID" value="PZQ79545.1"/>
    <property type="molecule type" value="Genomic_DNA"/>
</dbReference>
<dbReference type="GO" id="GO:0099621">
    <property type="term" value="F:undecaprenyl-phosphate 4-deoxy-4-formamido-L-arabinose transferase activity"/>
    <property type="evidence" value="ECO:0007669"/>
    <property type="project" value="TreeGrafter"/>
</dbReference>
<comment type="caution">
    <text evidence="9">The sequence shown here is derived from an EMBL/GenBank/DDBJ whole genome shotgun (WGS) entry which is preliminary data.</text>
</comment>
<dbReference type="Pfam" id="PF00535">
    <property type="entry name" value="Glycos_transf_2"/>
    <property type="match status" value="1"/>
</dbReference>
<dbReference type="InterPro" id="IPR029044">
    <property type="entry name" value="Nucleotide-diphossugar_trans"/>
</dbReference>
<keyword evidence="6" id="KW-1133">Transmembrane helix</keyword>
<dbReference type="Gene3D" id="3.90.550.10">
    <property type="entry name" value="Spore Coat Polysaccharide Biosynthesis Protein SpsA, Chain A"/>
    <property type="match status" value="1"/>
</dbReference>
<accession>A0A2W5QX37</accession>
<evidence type="ECO:0000256" key="2">
    <source>
        <dbReference type="ARBA" id="ARBA00022676"/>
    </source>
</evidence>
<evidence type="ECO:0000256" key="1">
    <source>
        <dbReference type="ARBA" id="ARBA00022475"/>
    </source>
</evidence>
<dbReference type="Proteomes" id="UP000248887">
    <property type="component" value="Unassembled WGS sequence"/>
</dbReference>
<dbReference type="GO" id="GO:0009103">
    <property type="term" value="P:lipopolysaccharide biosynthetic process"/>
    <property type="evidence" value="ECO:0007669"/>
    <property type="project" value="UniProtKB-KW"/>
</dbReference>
<organism evidence="9 10">
    <name type="scientific">Ancylobacter novellus</name>
    <name type="common">Thiobacillus novellus</name>
    <dbReference type="NCBI Taxonomy" id="921"/>
    <lineage>
        <taxon>Bacteria</taxon>
        <taxon>Pseudomonadati</taxon>
        <taxon>Pseudomonadota</taxon>
        <taxon>Alphaproteobacteria</taxon>
        <taxon>Hyphomicrobiales</taxon>
        <taxon>Xanthobacteraceae</taxon>
        <taxon>Ancylobacter</taxon>
    </lineage>
</organism>
<dbReference type="InterPro" id="IPR050256">
    <property type="entry name" value="Glycosyltransferase_2"/>
</dbReference>
<dbReference type="SUPFAM" id="SSF53448">
    <property type="entry name" value="Nucleotide-diphospho-sugar transferases"/>
    <property type="match status" value="1"/>
</dbReference>
<evidence type="ECO:0000256" key="6">
    <source>
        <dbReference type="ARBA" id="ARBA00022989"/>
    </source>
</evidence>
<evidence type="ECO:0000256" key="5">
    <source>
        <dbReference type="ARBA" id="ARBA00022985"/>
    </source>
</evidence>
<evidence type="ECO:0000313" key="10">
    <source>
        <dbReference type="Proteomes" id="UP000248887"/>
    </source>
</evidence>
<evidence type="ECO:0000259" key="8">
    <source>
        <dbReference type="Pfam" id="PF00535"/>
    </source>
</evidence>
<name>A0A2W5QX37_ANCNO</name>
<evidence type="ECO:0000256" key="3">
    <source>
        <dbReference type="ARBA" id="ARBA00022679"/>
    </source>
</evidence>
<dbReference type="GO" id="GO:0005886">
    <property type="term" value="C:plasma membrane"/>
    <property type="evidence" value="ECO:0007669"/>
    <property type="project" value="TreeGrafter"/>
</dbReference>
<feature type="domain" description="Glycosyltransferase 2-like" evidence="8">
    <location>
        <begin position="24"/>
        <end position="188"/>
    </location>
</feature>
<keyword evidence="5" id="KW-0448">Lipopolysaccharide biosynthesis</keyword>
<reference evidence="9 10" key="1">
    <citation type="submission" date="2017-08" db="EMBL/GenBank/DDBJ databases">
        <title>Infants hospitalized years apart are colonized by the same room-sourced microbial strains.</title>
        <authorList>
            <person name="Brooks B."/>
            <person name="Olm M.R."/>
            <person name="Firek B.A."/>
            <person name="Baker R."/>
            <person name="Thomas B.C."/>
            <person name="Morowitz M.J."/>
            <person name="Banfield J.F."/>
        </authorList>
    </citation>
    <scope>NUCLEOTIDE SEQUENCE [LARGE SCALE GENOMIC DNA]</scope>
    <source>
        <strain evidence="9">S2_005_001_R2_27</strain>
    </source>
</reference>
<evidence type="ECO:0000313" key="9">
    <source>
        <dbReference type="EMBL" id="PZQ79545.1"/>
    </source>
</evidence>
<keyword evidence="7" id="KW-0472">Membrane</keyword>
<sequence length="257" mass="28240">MRHETFPPPQASTISLRQPLPDISVVIAAKDEAGAIAGLIEEIEAALVGERFEIVVINDGSSDNTAEIVRGLARSRPHLALLGHARSCGQSAAVRTGVEASLGMLIVTLDGDGQNDPADIPGLLAAYRASAPNAPVHMVAGQRVQRRDSLVKRLSSRIANRVRGMMLGDGIADTGCGLKLFDRDAFMHLPYFDHMHRFLPALMQREGYRVLTHPVNHRPRQTGVSKYGTWNRLWVGIVDLAGVYWLRTRFNRPEIIE</sequence>